<name>A0ABU2K8J8_9ACTN</name>
<evidence type="ECO:0000313" key="4">
    <source>
        <dbReference type="Proteomes" id="UP001183222"/>
    </source>
</evidence>
<evidence type="ECO:0008006" key="5">
    <source>
        <dbReference type="Google" id="ProtNLM"/>
    </source>
</evidence>
<keyword evidence="2" id="KW-0732">Signal</keyword>
<comment type="caution">
    <text evidence="3">The sequence shown here is derived from an EMBL/GenBank/DDBJ whole genome shotgun (WGS) entry which is preliminary data.</text>
</comment>
<evidence type="ECO:0000256" key="1">
    <source>
        <dbReference type="SAM" id="MobiDB-lite"/>
    </source>
</evidence>
<organism evidence="3 4">
    <name type="scientific">Blastococcus goldschmidtiae</name>
    <dbReference type="NCBI Taxonomy" id="3075546"/>
    <lineage>
        <taxon>Bacteria</taxon>
        <taxon>Bacillati</taxon>
        <taxon>Actinomycetota</taxon>
        <taxon>Actinomycetes</taxon>
        <taxon>Geodermatophilales</taxon>
        <taxon>Geodermatophilaceae</taxon>
        <taxon>Blastococcus</taxon>
    </lineage>
</organism>
<proteinExistence type="predicted"/>
<evidence type="ECO:0000313" key="3">
    <source>
        <dbReference type="EMBL" id="MDT0276509.1"/>
    </source>
</evidence>
<evidence type="ECO:0000256" key="2">
    <source>
        <dbReference type="SAM" id="SignalP"/>
    </source>
</evidence>
<feature type="chain" id="PRO_5046943694" description="LPXTG-motif cell wall anchor domain-containing protein" evidence="2">
    <location>
        <begin position="39"/>
        <end position="386"/>
    </location>
</feature>
<dbReference type="EMBL" id="JAVREI010000006">
    <property type="protein sequence ID" value="MDT0276509.1"/>
    <property type="molecule type" value="Genomic_DNA"/>
</dbReference>
<dbReference type="PROSITE" id="PS51318">
    <property type="entry name" value="TAT"/>
    <property type="match status" value="1"/>
</dbReference>
<accession>A0ABU2K8J8</accession>
<dbReference type="InterPro" id="IPR006311">
    <property type="entry name" value="TAT_signal"/>
</dbReference>
<keyword evidence="4" id="KW-1185">Reference proteome</keyword>
<dbReference type="RefSeq" id="WP_311345323.1">
    <property type="nucleotide sequence ID" value="NZ_JAVREI010000006.1"/>
</dbReference>
<protein>
    <recommendedName>
        <fullName evidence="5">LPXTG-motif cell wall anchor domain-containing protein</fullName>
    </recommendedName>
</protein>
<gene>
    <name evidence="3" type="ORF">RM425_11425</name>
</gene>
<feature type="signal peptide" evidence="2">
    <location>
        <begin position="1"/>
        <end position="38"/>
    </location>
</feature>
<dbReference type="Proteomes" id="UP001183222">
    <property type="component" value="Unassembled WGS sequence"/>
</dbReference>
<reference evidence="4" key="1">
    <citation type="submission" date="2023-07" db="EMBL/GenBank/DDBJ databases">
        <title>30 novel species of actinomycetes from the DSMZ collection.</title>
        <authorList>
            <person name="Nouioui I."/>
        </authorList>
    </citation>
    <scope>NUCLEOTIDE SEQUENCE [LARGE SCALE GENOMIC DNA]</scope>
    <source>
        <strain evidence="4">DSM 46792</strain>
    </source>
</reference>
<feature type="region of interest" description="Disordered" evidence="1">
    <location>
        <begin position="306"/>
        <end position="333"/>
    </location>
</feature>
<sequence length="386" mass="37673">MTSRTLPRSVRRRGLARAGVVGLAALVSAGLAMPSAGAAPAITIPLDPAAVALGGNPVENFGGAVDPLDDLGTLTFVPAEAEYGDTLTVELPTEFDTTGATVDLELDDNGDEVADRTFSTSDATLTVTGAGTRNLSFALPAAGGATISDGLLVIGGLTTGLGPEFTVDPVGYFLAIDATTRGDVTLRPELTAESEVLCPSAAACTVTAGSTVGLSLPATSLLRDLGIADFTGARFGLQELDANGAPTTGAPIELPVQVVDTSSATVDIPATIAPGSYALLVVQPAASGLSLVLGELAVTAPAPAPVAAPPATPSPTATPSAPAPGAPSAANVGLRSNTGVEDAAPASGASATVALGAGLLALSGIGGIAVALTRRRPAVEGGTCQP</sequence>